<feature type="compositionally biased region" description="Basic and acidic residues" evidence="7">
    <location>
        <begin position="1202"/>
        <end position="1225"/>
    </location>
</feature>
<dbReference type="InterPro" id="IPR040007">
    <property type="entry name" value="Tho2"/>
</dbReference>
<evidence type="ECO:0000259" key="10">
    <source>
        <dbReference type="Pfam" id="PF16134"/>
    </source>
</evidence>
<dbReference type="GO" id="GO:0003729">
    <property type="term" value="F:mRNA binding"/>
    <property type="evidence" value="ECO:0007669"/>
    <property type="project" value="TreeGrafter"/>
</dbReference>
<evidence type="ECO:0000256" key="4">
    <source>
        <dbReference type="ARBA" id="ARBA00023242"/>
    </source>
</evidence>
<feature type="compositionally biased region" description="Basic and acidic residues" evidence="7">
    <location>
        <begin position="1528"/>
        <end position="1541"/>
    </location>
</feature>
<evidence type="ECO:0000256" key="2">
    <source>
        <dbReference type="ARBA" id="ARBA00007857"/>
    </source>
</evidence>
<evidence type="ECO:0000259" key="9">
    <source>
        <dbReference type="Pfam" id="PF11732"/>
    </source>
</evidence>
<feature type="compositionally biased region" description="Low complexity" evidence="7">
    <location>
        <begin position="1497"/>
        <end position="1508"/>
    </location>
</feature>
<comment type="similarity">
    <text evidence="2">Belongs to the THOC2 family.</text>
</comment>
<dbReference type="GO" id="GO:0006397">
    <property type="term" value="P:mRNA processing"/>
    <property type="evidence" value="ECO:0007669"/>
    <property type="project" value="InterPro"/>
</dbReference>
<keyword evidence="4" id="KW-0539">Nucleus</keyword>
<feature type="domain" description="THO complex subunit 2 N-terminal" evidence="10">
    <location>
        <begin position="427"/>
        <end position="578"/>
    </location>
</feature>
<proteinExistence type="inferred from homology"/>
<dbReference type="STRING" id="400682.A0A1X7UFU5"/>
<feature type="compositionally biased region" description="Low complexity" evidence="7">
    <location>
        <begin position="1321"/>
        <end position="1342"/>
    </location>
</feature>
<feature type="compositionally biased region" description="Polar residues" evidence="7">
    <location>
        <begin position="1453"/>
        <end position="1463"/>
    </location>
</feature>
<protein>
    <recommendedName>
        <fullName evidence="3">THO complex subunit 2</fullName>
    </recommendedName>
</protein>
<feature type="coiled-coil region" evidence="6">
    <location>
        <begin position="915"/>
        <end position="967"/>
    </location>
</feature>
<organism evidence="11">
    <name type="scientific">Amphimedon queenslandica</name>
    <name type="common">Sponge</name>
    <dbReference type="NCBI Taxonomy" id="400682"/>
    <lineage>
        <taxon>Eukaryota</taxon>
        <taxon>Metazoa</taxon>
        <taxon>Porifera</taxon>
        <taxon>Demospongiae</taxon>
        <taxon>Heteroscleromorpha</taxon>
        <taxon>Haplosclerida</taxon>
        <taxon>Niphatidae</taxon>
        <taxon>Amphimedon</taxon>
    </lineage>
</organism>
<comment type="subunit">
    <text evidence="5">Component of the THO subcomplex, which is composed of THOC1, THOC2, THOC3, THOC5, THOC6 and THOC7. The THO subcomplex interacts with DDX39B to form the THO-DDX39B complex which multimerizes into a 28-subunit tetrameric assembly. Component of the transcription/export (TREX) complex at least composed of ALYREF/THOC4, DDX39B, SARNP/CIP29, CHTOP and the THO subcomplex; in the complex interacts with THOC1, THOC3, THOC5, THOC7 and DDX39B. TREX seems to have a dynamic structure involving ATP-dependent remodeling. Interacts with POLDIP3 and ZC3H11A.</text>
</comment>
<comment type="subcellular location">
    <subcellularLocation>
        <location evidence="1">Nucleus</location>
    </subcellularLocation>
</comment>
<feature type="domain" description="THO complex subunitTHOC2 C-terminal" evidence="8">
    <location>
        <begin position="892"/>
        <end position="1190"/>
    </location>
</feature>
<dbReference type="eggNOG" id="KOG1874">
    <property type="taxonomic scope" value="Eukaryota"/>
</dbReference>
<dbReference type="OrthoDB" id="29024at2759"/>
<evidence type="ECO:0000256" key="1">
    <source>
        <dbReference type="ARBA" id="ARBA00004123"/>
    </source>
</evidence>
<dbReference type="GO" id="GO:0000445">
    <property type="term" value="C:THO complex part of transcription export complex"/>
    <property type="evidence" value="ECO:0007669"/>
    <property type="project" value="TreeGrafter"/>
</dbReference>
<evidence type="ECO:0000256" key="5">
    <source>
        <dbReference type="ARBA" id="ARBA00047033"/>
    </source>
</evidence>
<feature type="compositionally biased region" description="Basic and acidic residues" evidence="7">
    <location>
        <begin position="1579"/>
        <end position="1588"/>
    </location>
</feature>
<dbReference type="InParanoid" id="A0A1X7UFU5"/>
<accession>A0A1X7UFU5</accession>
<feature type="compositionally biased region" description="Basic and acidic residues" evidence="7">
    <location>
        <begin position="1343"/>
        <end position="1370"/>
    </location>
</feature>
<feature type="domain" description="THO complex subunitTHOC2 N-terminal" evidence="9">
    <location>
        <begin position="580"/>
        <end position="655"/>
    </location>
</feature>
<dbReference type="GO" id="GO:0006406">
    <property type="term" value="P:mRNA export from nucleus"/>
    <property type="evidence" value="ECO:0007669"/>
    <property type="project" value="InterPro"/>
</dbReference>
<feature type="compositionally biased region" description="Basic and acidic residues" evidence="7">
    <location>
        <begin position="1275"/>
        <end position="1298"/>
    </location>
</feature>
<dbReference type="PANTHER" id="PTHR21597">
    <property type="entry name" value="THO2 PROTEIN"/>
    <property type="match status" value="1"/>
</dbReference>
<evidence type="ECO:0000259" key="8">
    <source>
        <dbReference type="Pfam" id="PF11262"/>
    </source>
</evidence>
<evidence type="ECO:0000256" key="7">
    <source>
        <dbReference type="SAM" id="MobiDB-lite"/>
    </source>
</evidence>
<evidence type="ECO:0000256" key="6">
    <source>
        <dbReference type="SAM" id="Coils"/>
    </source>
</evidence>
<keyword evidence="6" id="KW-0175">Coiled coil</keyword>
<dbReference type="Pfam" id="PF11262">
    <property type="entry name" value="Tho2"/>
    <property type="match status" value="1"/>
</dbReference>
<dbReference type="EnsemblMetazoa" id="Aqu2.1.26839_001">
    <property type="protein sequence ID" value="Aqu2.1.26839_001"/>
    <property type="gene ID" value="Aqu2.1.26839"/>
</dbReference>
<name>A0A1X7UFU5_AMPQE</name>
<evidence type="ECO:0000256" key="3">
    <source>
        <dbReference type="ARBA" id="ARBA00019596"/>
    </source>
</evidence>
<dbReference type="InterPro" id="IPR032302">
    <property type="entry name" value="THOC2_N"/>
</dbReference>
<evidence type="ECO:0000313" key="11">
    <source>
        <dbReference type="EnsemblMetazoa" id="Aqu2.1.26839_001"/>
    </source>
</evidence>
<reference evidence="11" key="1">
    <citation type="submission" date="2017-05" db="UniProtKB">
        <authorList>
            <consortium name="EnsemblMetazoa"/>
        </authorList>
    </citation>
    <scope>IDENTIFICATION</scope>
</reference>
<feature type="compositionally biased region" description="Basic and acidic residues" evidence="7">
    <location>
        <begin position="1237"/>
        <end position="1246"/>
    </location>
</feature>
<dbReference type="InterPro" id="IPR021418">
    <property type="entry name" value="THO_THOC2_C"/>
</dbReference>
<dbReference type="InterPro" id="IPR021726">
    <property type="entry name" value="THO_THOC2_N"/>
</dbReference>
<feature type="compositionally biased region" description="Basic and acidic residues" evidence="7">
    <location>
        <begin position="1464"/>
        <end position="1477"/>
    </location>
</feature>
<dbReference type="PANTHER" id="PTHR21597:SF0">
    <property type="entry name" value="THO COMPLEX SUBUNIT 2"/>
    <property type="match status" value="1"/>
</dbReference>
<feature type="compositionally biased region" description="Basic and acidic residues" evidence="7">
    <location>
        <begin position="1253"/>
        <end position="1262"/>
    </location>
</feature>
<dbReference type="Pfam" id="PF16134">
    <property type="entry name" value="THOC2_N"/>
    <property type="match status" value="2"/>
</dbReference>
<sequence length="1618" mass="181553">MEGMQKLVKNWSSKGREEALALFKESFSTFNHDSILSLHRSAESSLYGLFYDLFSCCINNEIDSDEVGDFCKSLLTSLDSSPILSSLITDVLSSLDAEVSCSEDKSQRKSLRSLTLSLVSVTGDDLLKERLDMDSLEGAGFISSKNSFNQKYVKTKTKIYYKQQKFNLCREENEGFSKLISELGHEPLVGVDHGQVLDSIKSLIGRFSMDPNRVLDVILQAFESHFDQRHFFIPLLRSYPCSPSTFINILGFKYHTYHLSDSDGQCPPTPPSLYSLTAVLLNEGMINIHGLTPHLRLSMEEFKELHQSIADNANAIYRKANIVTLTDKTDEEKEKEAEAAQKLKEDHKAKLSLEHNQVLGICHACLEQGDWPSARSIINQLPPNLAMASPQLVQSLCRLVEYCIEPLYRLHAPRGTTPSPLSSSFSISRCQSFKDMVPMAMEMIYALGPHLHSDPILLCKIVRLGKAFLKEMFPGSDPSRTITNEHLENEVLRWFLSIIDGVVLPSLSMLQFNCGMAEEVWSMIRLLPYETRYMLYGYWKNESYSNHPDLLIVKCDTLNKGKYIMKRLTKDNVKQSGRQLGKLNNSNPGIIFDYVLSQIQRYDNFIIPVVDSLKYLTPIAYDVLAYCIIEALGNPQKERLKLEDTNLSSWLQILASFSANIFKKYPVDLTGLLQYVTNQLKAGKSFDLLVLKEVIQKMAGIEISDEITAAQLEAMAGGELLKAEGGYFSQVRNTKKSSQRLREALVDSNLCLPLCLLTAQQRDCIVYRDGSHLHLKLVCSMYDNCMDTLVQFGGFLSSHLSPDEYSKRVPSLDTLIQEYRMTGDVAFFLYRPKIFSSIGVKFAELEKSFKNVSNESKKSIMNRQEKHFITSCEEVFGPIIESVRPLQPSKVWEDINCSFYVAFWSLSLYDLHVPKERYNDEINKAKDVIQTLENNQEMPASKKKKEQERSQALIDKLMEEKKRQEDNHQLIISYLRNQKDSFINPRVLKSRTLNRLLQLCIFPRCRFTTLDAIYCAKFIQTLHILETPNFSTILLLDKLFSDVSCTVSACTENEVRRYGHFLYYLLEMIGRWHNSESIYMAECANTQGFVSTMKSSASGNEKLNLDYENYRHVTHKWHYKITKSLVMCLESKDYIQIRNGLLLLTKILPHYPKVEHLSLVLERRVGKIIEEEKDKRQDLYVLAIGYAGMLKTQAPNLIPETEFHEKVIKKEEPDTLSNGKDEKPKPKPAPSSSQTSDKPKPPEKPKVSTKAPKVPEKVKSSENKVPTPPATEKPSSTERTEKPKSIPKPSESKTDKTSTPKTGGGGSESKRTPSAERVSSTTTPTATANNNNNATAKTGAAADKVEPKSSSKVDHKSTDSKTKQSEEVKTSKPVKTEPVSSQTTPTFDAKNIKKDEVIQATATSTTEPKKGVVTTPTLESKKVPMLSLEKLPSGRVTRPTDSDSPRGQRRPHPTTTGGQSNSSETHDKDSKKRKVEETSTPAKAGHASSPSTDKKVTTTTTAAAATPTGGEGGDKTSGKTSNNVATPKPERKRERLPDKDPPTNSEAVKKRRESAPGDSSKETPAAAQPEPKKRIIKVVKSDKADVSKKRAKSPPAALVTEEKIKKLSTTKPTAKKPT</sequence>
<feature type="domain" description="THO complex subunit 2 N-terminal" evidence="10">
    <location>
        <begin position="6"/>
        <end position="412"/>
    </location>
</feature>
<dbReference type="Pfam" id="PF11732">
    <property type="entry name" value="Thoc2"/>
    <property type="match status" value="1"/>
</dbReference>
<feature type="region of interest" description="Disordered" evidence="7">
    <location>
        <begin position="1202"/>
        <end position="1618"/>
    </location>
</feature>